<keyword evidence="4" id="KW-1185">Reference proteome</keyword>
<evidence type="ECO:0000256" key="1">
    <source>
        <dbReference type="ARBA" id="ARBA00007521"/>
    </source>
</evidence>
<gene>
    <name evidence="3" type="ORF">J5A65_14245</name>
</gene>
<dbReference type="PANTHER" id="PTHR33988:SF3">
    <property type="entry name" value="ENDORIBONUCLEASE TOXIN CHPB-RELATED"/>
    <property type="match status" value="1"/>
</dbReference>
<keyword evidence="2" id="KW-1277">Toxin-antitoxin system</keyword>
<dbReference type="Gene3D" id="2.30.30.110">
    <property type="match status" value="1"/>
</dbReference>
<dbReference type="SUPFAM" id="SSF50118">
    <property type="entry name" value="Cell growth inhibitor/plasmid maintenance toxic component"/>
    <property type="match status" value="1"/>
</dbReference>
<accession>A0ABX7Y4B9</accession>
<reference evidence="3 4" key="1">
    <citation type="submission" date="2021-03" db="EMBL/GenBank/DDBJ databases">
        <title>Human Oral Microbial Genomes.</title>
        <authorList>
            <person name="Johnston C.D."/>
            <person name="Chen T."/>
            <person name="Dewhirst F.E."/>
        </authorList>
    </citation>
    <scope>NUCLEOTIDE SEQUENCE [LARGE SCALE GENOMIC DNA]</scope>
    <source>
        <strain evidence="3 4">DSMZ 100122</strain>
    </source>
</reference>
<sequence>MATAVPGRGDVVWLSMDPTQGHEQRGHRPHLVLSDERLAQRMGLVIVVPMTSAHRPWATRVKLAENSYAIGEQPRTVSIARITRTDRAGYDVTDVVRVITTLLEN</sequence>
<dbReference type="InterPro" id="IPR011067">
    <property type="entry name" value="Plasmid_toxin/cell-grow_inhib"/>
</dbReference>
<evidence type="ECO:0000313" key="4">
    <source>
        <dbReference type="Proteomes" id="UP000678513"/>
    </source>
</evidence>
<dbReference type="RefSeq" id="WP_212323483.1">
    <property type="nucleotide sequence ID" value="NZ_AP024463.1"/>
</dbReference>
<proteinExistence type="inferred from homology"/>
<organism evidence="3 4">
    <name type="scientific">Arachnia rubra</name>
    <dbReference type="NCBI Taxonomy" id="1547448"/>
    <lineage>
        <taxon>Bacteria</taxon>
        <taxon>Bacillati</taxon>
        <taxon>Actinomycetota</taxon>
        <taxon>Actinomycetes</taxon>
        <taxon>Propionibacteriales</taxon>
        <taxon>Propionibacteriaceae</taxon>
        <taxon>Arachnia</taxon>
    </lineage>
</organism>
<dbReference type="InterPro" id="IPR003477">
    <property type="entry name" value="PemK-like"/>
</dbReference>
<dbReference type="EMBL" id="CP072384">
    <property type="protein sequence ID" value="QUC08045.1"/>
    <property type="molecule type" value="Genomic_DNA"/>
</dbReference>
<comment type="similarity">
    <text evidence="1">Belongs to the PemK/MazF family.</text>
</comment>
<dbReference type="PANTHER" id="PTHR33988">
    <property type="entry name" value="ENDORIBONUCLEASE MAZF-RELATED"/>
    <property type="match status" value="1"/>
</dbReference>
<dbReference type="Pfam" id="PF02452">
    <property type="entry name" value="PemK_toxin"/>
    <property type="match status" value="1"/>
</dbReference>
<protein>
    <submittedName>
        <fullName evidence="3">Type II toxin-antitoxin system PemK/MazF family toxin</fullName>
    </submittedName>
</protein>
<evidence type="ECO:0000256" key="2">
    <source>
        <dbReference type="ARBA" id="ARBA00022649"/>
    </source>
</evidence>
<dbReference type="Proteomes" id="UP000678513">
    <property type="component" value="Chromosome"/>
</dbReference>
<name>A0ABX7Y4B9_9ACTN</name>
<evidence type="ECO:0000313" key="3">
    <source>
        <dbReference type="EMBL" id="QUC08045.1"/>
    </source>
</evidence>